<dbReference type="RefSeq" id="WP_152715281.1">
    <property type="nucleotide sequence ID" value="NZ_VOSJ01000161.1"/>
</dbReference>
<evidence type="ECO:0000313" key="2">
    <source>
        <dbReference type="Proteomes" id="UP000403266"/>
    </source>
</evidence>
<comment type="caution">
    <text evidence="1">The sequence shown here is derived from an EMBL/GenBank/DDBJ whole genome shotgun (WGS) entry which is preliminary data.</text>
</comment>
<dbReference type="Proteomes" id="UP000403266">
    <property type="component" value="Unassembled WGS sequence"/>
</dbReference>
<evidence type="ECO:0000313" key="1">
    <source>
        <dbReference type="EMBL" id="MPR28755.1"/>
    </source>
</evidence>
<dbReference type="AlphaFoldDB" id="A0A5N7MP35"/>
<name>A0A5N7MP35_9HYPH</name>
<reference evidence="1 2" key="1">
    <citation type="journal article" date="2019" name="Syst. Appl. Microbiol.">
        <title>Microvirga tunisiensis sp. nov., a root nodule symbiotic bacterium isolated from Lupinus micranthus and L. luteus grown in Northern Tunisia.</title>
        <authorList>
            <person name="Msaddak A."/>
            <person name="Rejili M."/>
            <person name="Duran D."/>
            <person name="Mars M."/>
            <person name="Palacios J.M."/>
            <person name="Ruiz-Argueso T."/>
            <person name="Rey L."/>
            <person name="Imperial J."/>
        </authorList>
    </citation>
    <scope>NUCLEOTIDE SEQUENCE [LARGE SCALE GENOMIC DNA]</scope>
    <source>
        <strain evidence="1 2">Lmie10</strain>
    </source>
</reference>
<protein>
    <submittedName>
        <fullName evidence="1">Uncharacterized protein</fullName>
    </submittedName>
</protein>
<sequence>MIQVRHQPEFLAHADALECWARARERAVLVLECEAEHALRWGLVDQALRLRSAASHLRQAALEERRRAAQLLEATAAPAHSA</sequence>
<proteinExistence type="predicted"/>
<dbReference type="OrthoDB" id="625722at2"/>
<keyword evidence="2" id="KW-1185">Reference proteome</keyword>
<organism evidence="1 2">
    <name type="scientific">Microvirga tunisiensis</name>
    <dbReference type="NCBI Taxonomy" id="2108360"/>
    <lineage>
        <taxon>Bacteria</taxon>
        <taxon>Pseudomonadati</taxon>
        <taxon>Pseudomonadota</taxon>
        <taxon>Alphaproteobacteria</taxon>
        <taxon>Hyphomicrobiales</taxon>
        <taxon>Methylobacteriaceae</taxon>
        <taxon>Microvirga</taxon>
    </lineage>
</organism>
<accession>A0A5N7MP35</accession>
<gene>
    <name evidence="1" type="ORF">FS320_27355</name>
</gene>
<dbReference type="EMBL" id="VOSK01000169">
    <property type="protein sequence ID" value="MPR28755.1"/>
    <property type="molecule type" value="Genomic_DNA"/>
</dbReference>